<dbReference type="SUPFAM" id="SSF56112">
    <property type="entry name" value="Protein kinase-like (PK-like)"/>
    <property type="match status" value="1"/>
</dbReference>
<comment type="similarity">
    <text evidence="4">Belongs to the protein kinase superfamily.</text>
</comment>
<keyword evidence="6" id="KW-0418">Kinase</keyword>
<dbReference type="InterPro" id="IPR000719">
    <property type="entry name" value="Prot_kinase_dom"/>
</dbReference>
<dbReference type="InterPro" id="IPR011009">
    <property type="entry name" value="Kinase-like_dom_sf"/>
</dbReference>
<evidence type="ECO:0000256" key="2">
    <source>
        <dbReference type="ARBA" id="ARBA00022840"/>
    </source>
</evidence>
<dbReference type="EMBL" id="JADGJH010000756">
    <property type="protein sequence ID" value="KAJ3123177.1"/>
    <property type="molecule type" value="Genomic_DNA"/>
</dbReference>
<feature type="domain" description="Protein kinase" evidence="5">
    <location>
        <begin position="98"/>
        <end position="428"/>
    </location>
</feature>
<evidence type="ECO:0000256" key="4">
    <source>
        <dbReference type="RuleBase" id="RU000304"/>
    </source>
</evidence>
<dbReference type="AlphaFoldDB" id="A0AAD5T1S5"/>
<keyword evidence="1 3" id="KW-0547">Nucleotide-binding</keyword>
<evidence type="ECO:0000259" key="5">
    <source>
        <dbReference type="PROSITE" id="PS50011"/>
    </source>
</evidence>
<dbReference type="CDD" id="cd00180">
    <property type="entry name" value="PKc"/>
    <property type="match status" value="1"/>
</dbReference>
<accession>A0AAD5T1S5</accession>
<comment type="caution">
    <text evidence="6">The sequence shown here is derived from an EMBL/GenBank/DDBJ whole genome shotgun (WGS) entry which is preliminary data.</text>
</comment>
<evidence type="ECO:0000313" key="6">
    <source>
        <dbReference type="EMBL" id="KAJ3123177.1"/>
    </source>
</evidence>
<name>A0AAD5T1S5_9FUNG</name>
<proteinExistence type="inferred from homology"/>
<sequence>MPISSSNSTDDLLLGAENTKQAPFGTRYQSSGSVSDQISLFSKTAGFNPTLDETVRSSSRKTRKHDLYKGLCSESKVRRALPNAFSSSITAKKLTMDYKIAGIVGYGSNGVVLAVCDSKMNPMAVKIIYKTHQSGTPVDKPHEIFILETLTRQGISPQILQFHESWQDEFHHYMVTEYVGNCWLDDSVKLIEFEMESVSSVTDLPSSIPASSGSTDLWAWSYSKRLESLQNENHTNLQLHAVKAIIKEIAIALHCLHAAGFYHGDVKSENVICDLQTPPPQQCEEQDLNIPEIILADFGHARRHGTPMNLYGTPDVSPPEFLADSPFLEASSGAQGAFADVFALGIVMYMLVSQNGDGPKYMQLVREGRVTFFELLKSNSGDFPFEDSVEGRDNEELGAGFWDLIKKMCRVDPNERIQMAEVALHAWLN</sequence>
<organism evidence="6 7">
    <name type="scientific">Physocladia obscura</name>
    <dbReference type="NCBI Taxonomy" id="109957"/>
    <lineage>
        <taxon>Eukaryota</taxon>
        <taxon>Fungi</taxon>
        <taxon>Fungi incertae sedis</taxon>
        <taxon>Chytridiomycota</taxon>
        <taxon>Chytridiomycota incertae sedis</taxon>
        <taxon>Chytridiomycetes</taxon>
        <taxon>Chytridiales</taxon>
        <taxon>Chytriomycetaceae</taxon>
        <taxon>Physocladia</taxon>
    </lineage>
</organism>
<dbReference type="PROSITE" id="PS00107">
    <property type="entry name" value="PROTEIN_KINASE_ATP"/>
    <property type="match status" value="1"/>
</dbReference>
<keyword evidence="6" id="KW-0808">Transferase</keyword>
<dbReference type="PANTHER" id="PTHR44167">
    <property type="entry name" value="OVARIAN-SPECIFIC SERINE/THREONINE-PROTEIN KINASE LOK-RELATED"/>
    <property type="match status" value="1"/>
</dbReference>
<evidence type="ECO:0000256" key="1">
    <source>
        <dbReference type="ARBA" id="ARBA00022741"/>
    </source>
</evidence>
<dbReference type="PROSITE" id="PS50011">
    <property type="entry name" value="PROTEIN_KINASE_DOM"/>
    <property type="match status" value="1"/>
</dbReference>
<evidence type="ECO:0000313" key="7">
    <source>
        <dbReference type="Proteomes" id="UP001211907"/>
    </source>
</evidence>
<evidence type="ECO:0000256" key="3">
    <source>
        <dbReference type="PROSITE-ProRule" id="PRU10141"/>
    </source>
</evidence>
<dbReference type="GO" id="GO:0005524">
    <property type="term" value="F:ATP binding"/>
    <property type="evidence" value="ECO:0007669"/>
    <property type="project" value="UniProtKB-UniRule"/>
</dbReference>
<keyword evidence="2 3" id="KW-0067">ATP-binding</keyword>
<dbReference type="SMART" id="SM00220">
    <property type="entry name" value="S_TKc"/>
    <property type="match status" value="1"/>
</dbReference>
<dbReference type="InterPro" id="IPR017441">
    <property type="entry name" value="Protein_kinase_ATP_BS"/>
</dbReference>
<dbReference type="Pfam" id="PF00069">
    <property type="entry name" value="Pkinase"/>
    <property type="match status" value="1"/>
</dbReference>
<dbReference type="PANTHER" id="PTHR44167:SF24">
    <property type="entry name" value="SERINE_THREONINE-PROTEIN KINASE CHK2"/>
    <property type="match status" value="1"/>
</dbReference>
<dbReference type="Proteomes" id="UP001211907">
    <property type="component" value="Unassembled WGS sequence"/>
</dbReference>
<dbReference type="InterPro" id="IPR008271">
    <property type="entry name" value="Ser/Thr_kinase_AS"/>
</dbReference>
<dbReference type="PROSITE" id="PS00108">
    <property type="entry name" value="PROTEIN_KINASE_ST"/>
    <property type="match status" value="1"/>
</dbReference>
<gene>
    <name evidence="6" type="primary">CPK4_3</name>
    <name evidence="6" type="ORF">HK100_011696</name>
</gene>
<dbReference type="Gene3D" id="3.30.200.20">
    <property type="entry name" value="Phosphorylase Kinase, domain 1"/>
    <property type="match status" value="1"/>
</dbReference>
<dbReference type="GO" id="GO:0004674">
    <property type="term" value="F:protein serine/threonine kinase activity"/>
    <property type="evidence" value="ECO:0007669"/>
    <property type="project" value="UniProtKB-KW"/>
</dbReference>
<dbReference type="Gene3D" id="1.10.510.10">
    <property type="entry name" value="Transferase(Phosphotransferase) domain 1"/>
    <property type="match status" value="1"/>
</dbReference>
<keyword evidence="7" id="KW-1185">Reference proteome</keyword>
<feature type="binding site" evidence="3">
    <location>
        <position position="126"/>
    </location>
    <ligand>
        <name>ATP</name>
        <dbReference type="ChEBI" id="CHEBI:30616"/>
    </ligand>
</feature>
<reference evidence="6" key="1">
    <citation type="submission" date="2020-05" db="EMBL/GenBank/DDBJ databases">
        <title>Phylogenomic resolution of chytrid fungi.</title>
        <authorList>
            <person name="Stajich J.E."/>
            <person name="Amses K."/>
            <person name="Simmons R."/>
            <person name="Seto K."/>
            <person name="Myers J."/>
            <person name="Bonds A."/>
            <person name="Quandt C.A."/>
            <person name="Barry K."/>
            <person name="Liu P."/>
            <person name="Grigoriev I."/>
            <person name="Longcore J.E."/>
            <person name="James T.Y."/>
        </authorList>
    </citation>
    <scope>NUCLEOTIDE SEQUENCE</scope>
    <source>
        <strain evidence="6">JEL0513</strain>
    </source>
</reference>
<protein>
    <submittedName>
        <fullName evidence="6">Calcium-dependent protein kinase 4</fullName>
    </submittedName>
</protein>
<keyword evidence="4" id="KW-0723">Serine/threonine-protein kinase</keyword>